<keyword evidence="2" id="KW-1185">Reference proteome</keyword>
<reference evidence="1 2" key="1">
    <citation type="submission" date="2017-11" db="EMBL/GenBank/DDBJ databases">
        <title>Comparative genomics of Botrytis spp.</title>
        <authorList>
            <person name="Valero-Jimenez C.A."/>
            <person name="Tapia P."/>
            <person name="Veloso J."/>
            <person name="Silva-Moreno E."/>
            <person name="Staats M."/>
            <person name="Valdes J.H."/>
            <person name="Van Kan J.A.L."/>
        </authorList>
    </citation>
    <scope>NUCLEOTIDE SEQUENCE [LARGE SCALE GENOMIC DNA]</scope>
    <source>
        <strain evidence="1 2">MUCL2830</strain>
    </source>
</reference>
<protein>
    <submittedName>
        <fullName evidence="1">Uncharacterized protein</fullName>
    </submittedName>
</protein>
<name>A0A4Y8D5T1_9HELO</name>
<evidence type="ECO:0000313" key="2">
    <source>
        <dbReference type="Proteomes" id="UP000297299"/>
    </source>
</evidence>
<dbReference type="OrthoDB" id="536881at2759"/>
<comment type="caution">
    <text evidence="1">The sequence shown here is derived from an EMBL/GenBank/DDBJ whole genome shotgun (WGS) entry which is preliminary data.</text>
</comment>
<dbReference type="Proteomes" id="UP000297299">
    <property type="component" value="Unassembled WGS sequence"/>
</dbReference>
<dbReference type="EMBL" id="PHWZ01000136">
    <property type="protein sequence ID" value="TEY65805.1"/>
    <property type="molecule type" value="Genomic_DNA"/>
</dbReference>
<sequence length="96" mass="10666">MINVTLTNIPSKPGSVNTPWGSLACLGFNPRIENIPELMTVERPVELSDPWQEMYELEAMEYHELDSSPINPTLIDTSYSATQNPYLNGLGQTDAP</sequence>
<proteinExistence type="predicted"/>
<organism evidence="1 2">
    <name type="scientific">Botryotinia calthae</name>
    <dbReference type="NCBI Taxonomy" id="38488"/>
    <lineage>
        <taxon>Eukaryota</taxon>
        <taxon>Fungi</taxon>
        <taxon>Dikarya</taxon>
        <taxon>Ascomycota</taxon>
        <taxon>Pezizomycotina</taxon>
        <taxon>Leotiomycetes</taxon>
        <taxon>Helotiales</taxon>
        <taxon>Sclerotiniaceae</taxon>
        <taxon>Botryotinia</taxon>
    </lineage>
</organism>
<dbReference type="STRING" id="38488.A0A4Y8D5T1"/>
<dbReference type="AlphaFoldDB" id="A0A4Y8D5T1"/>
<gene>
    <name evidence="1" type="ORF">BOTCAL_0136g00270</name>
</gene>
<accession>A0A4Y8D5T1</accession>
<evidence type="ECO:0000313" key="1">
    <source>
        <dbReference type="EMBL" id="TEY65805.1"/>
    </source>
</evidence>